<name>A0A411WLW1_9GAMM</name>
<dbReference type="RefSeq" id="WP_130592164.1">
    <property type="nucleotide sequence ID" value="NZ_CP034752.1"/>
</dbReference>
<dbReference type="KEGG" id="prag:EKN56_12975"/>
<sequence>MKLKPNNMLKLILPIAVLGAIFIGLKSCNAPSPDSDNQKIVSIAVADLTDEELQALGIDGDTAADTVATLVGQMKQYRRELQEIKTNNSTLLKENQLLREREQSVDTRIASALNSERDTLRGEMRSQQNSLVDEFQSRLEKLTSSNHLSGDLPIGLGLESSDLPDQSGNNIRWIEPQDAINDDAQKSSPGFSFPTRFKSLDDSELGQDQKEFRAALKGERDIEDAKPVYTLPENSTLMGSVAMTALLGRVPINGTVTDPYPFKVLIGRDNLTANGIELPDVEGAVMSGSASGDWTLSCVRGNVHSITFVFRDGTVRTVPPASDKAQNSGDSQQSSVIGWISDPQGLPCVPGTRKSNAAEYIGSQFLLSGSAAAADAFANGNTTTVVDGSSVTTAVTGSSGQYVLGQMLGGGLKETSDWFKQRYGQMFDAVYVPPGHPIAIHISKQIPIDYEQQGRKVKYDDATNINAELD</sequence>
<dbReference type="InterPro" id="IPR021207">
    <property type="entry name" value="Integr_conj_element_PFL4705"/>
</dbReference>
<proteinExistence type="predicted"/>
<dbReference type="EMBL" id="CP034752">
    <property type="protein sequence ID" value="QBH97229.1"/>
    <property type="molecule type" value="Genomic_DNA"/>
</dbReference>
<keyword evidence="1" id="KW-0175">Coiled coil</keyword>
<accession>A0A411WLW1</accession>
<dbReference type="AlphaFoldDB" id="A0A411WLW1"/>
<dbReference type="Proteomes" id="UP000293154">
    <property type="component" value="Chromosome"/>
</dbReference>
<organism evidence="2 3">
    <name type="scientific">Limnobaculum zhutongyuii</name>
    <dbReference type="NCBI Taxonomy" id="2498113"/>
    <lineage>
        <taxon>Bacteria</taxon>
        <taxon>Pseudomonadati</taxon>
        <taxon>Pseudomonadota</taxon>
        <taxon>Gammaproteobacteria</taxon>
        <taxon>Enterobacterales</taxon>
        <taxon>Budviciaceae</taxon>
        <taxon>Limnobaculum</taxon>
    </lineage>
</organism>
<dbReference type="NCBIfam" id="TIGR03752">
    <property type="entry name" value="conj_TIGR03752"/>
    <property type="match status" value="1"/>
</dbReference>
<evidence type="ECO:0000313" key="3">
    <source>
        <dbReference type="Proteomes" id="UP000293154"/>
    </source>
</evidence>
<gene>
    <name evidence="2" type="ORF">EKN56_12975</name>
</gene>
<dbReference type="OrthoDB" id="7061550at2"/>
<evidence type="ECO:0000256" key="1">
    <source>
        <dbReference type="SAM" id="Coils"/>
    </source>
</evidence>
<feature type="coiled-coil region" evidence="1">
    <location>
        <begin position="67"/>
        <end position="101"/>
    </location>
</feature>
<protein>
    <submittedName>
        <fullName evidence="2">TIGR03752 family integrating conjugative element protein</fullName>
    </submittedName>
</protein>
<keyword evidence="3" id="KW-1185">Reference proteome</keyword>
<reference evidence="2 3" key="1">
    <citation type="submission" date="2019-03" db="EMBL/GenBank/DDBJ databases">
        <title>Pragia sp. nov. isolated from the gut tract of Carduelis flavirostris.</title>
        <authorList>
            <person name="Ge Y."/>
        </authorList>
    </citation>
    <scope>NUCLEOTIDE SEQUENCE [LARGE SCALE GENOMIC DNA]</scope>
    <source>
        <strain evidence="2 3">CF-458</strain>
    </source>
</reference>
<evidence type="ECO:0000313" key="2">
    <source>
        <dbReference type="EMBL" id="QBH97229.1"/>
    </source>
</evidence>